<protein>
    <submittedName>
        <fullName evidence="1">Metallophosphoesterase</fullName>
    </submittedName>
</protein>
<evidence type="ECO:0000313" key="2">
    <source>
        <dbReference type="Proteomes" id="UP001165306"/>
    </source>
</evidence>
<dbReference type="InterPro" id="IPR029052">
    <property type="entry name" value="Metallo-depent_PP-like"/>
</dbReference>
<reference evidence="1" key="1">
    <citation type="submission" date="2022-06" db="EMBL/GenBank/DDBJ databases">
        <title>CFH 74404 Thermomicrobiaceae sp.</title>
        <authorList>
            <person name="Ming H."/>
            <person name="Li W.-J."/>
            <person name="Zhao Z."/>
        </authorList>
    </citation>
    <scope>NUCLEOTIDE SEQUENCE</scope>
    <source>
        <strain evidence="1">CFH 74404</strain>
    </source>
</reference>
<dbReference type="AlphaFoldDB" id="A0AA41WGW6"/>
<dbReference type="EMBL" id="JAMSLR010000012">
    <property type="protein sequence ID" value="MCM8750205.1"/>
    <property type="molecule type" value="Genomic_DNA"/>
</dbReference>
<sequence>MKLFRIVYSSDFHASELVFRKFLSAGLMYEARALVVGGDLTGKALVPLIRVDGRYEAVIAGVRRAAETETELKQLRRLIANVGYYAQEMTADEAQYYAEHPAEQAQLFRRGIEEQLTRWIELAEQHLRPRGIPLYLIPGNDDPLFVDEILERCAGSVVNVDRRRIELAGGEYTLVGLGVSNETPWRCPRDWPEEQIDRELRGLLSGVREPARSILLVHVPPYDSGLDTAPALDQELRIRYAGGQVLMEPVGSRAVRRVIEEFQPLLGLHGHIHESPGFRKLGRTLCVNVGSEYAEGILRAAILNLEGGKVKGYLPISG</sequence>
<dbReference type="Gene3D" id="3.60.21.10">
    <property type="match status" value="1"/>
</dbReference>
<dbReference type="PANTHER" id="PTHR37523">
    <property type="entry name" value="METALLOPHOSPHOESTERASE"/>
    <property type="match status" value="1"/>
</dbReference>
<dbReference type="SUPFAM" id="SSF56300">
    <property type="entry name" value="Metallo-dependent phosphatases"/>
    <property type="match status" value="1"/>
</dbReference>
<evidence type="ECO:0000313" key="1">
    <source>
        <dbReference type="EMBL" id="MCM8750205.1"/>
    </source>
</evidence>
<dbReference type="RefSeq" id="WP_284057993.1">
    <property type="nucleotide sequence ID" value="NZ_JAMSLR010000012.1"/>
</dbReference>
<dbReference type="PANTHER" id="PTHR37523:SF1">
    <property type="entry name" value="CALCINEURIN-LIKE PHOSPHOESTERASE DOMAIN-CONTAINING PROTEIN"/>
    <property type="match status" value="1"/>
</dbReference>
<organism evidence="1 2">
    <name type="scientific">Thermalbibacter longus</name>
    <dbReference type="NCBI Taxonomy" id="2951981"/>
    <lineage>
        <taxon>Bacteria</taxon>
        <taxon>Pseudomonadati</taxon>
        <taxon>Thermomicrobiota</taxon>
        <taxon>Thermomicrobia</taxon>
        <taxon>Thermomicrobiales</taxon>
        <taxon>Thermomicrobiaceae</taxon>
        <taxon>Thermalbibacter</taxon>
    </lineage>
</organism>
<comment type="caution">
    <text evidence="1">The sequence shown here is derived from an EMBL/GenBank/DDBJ whole genome shotgun (WGS) entry which is preliminary data.</text>
</comment>
<dbReference type="Proteomes" id="UP001165306">
    <property type="component" value="Unassembled WGS sequence"/>
</dbReference>
<gene>
    <name evidence="1" type="ORF">NET02_13715</name>
</gene>
<accession>A0AA41WGW6</accession>
<keyword evidence="2" id="KW-1185">Reference proteome</keyword>
<proteinExistence type="predicted"/>
<name>A0AA41WGW6_9BACT</name>